<feature type="transmembrane region" description="Helical" evidence="9">
    <location>
        <begin position="206"/>
        <end position="222"/>
    </location>
</feature>
<dbReference type="Proteomes" id="UP000256774">
    <property type="component" value="Unassembled WGS sequence"/>
</dbReference>
<dbReference type="GO" id="GO:0016887">
    <property type="term" value="F:ATP hydrolysis activity"/>
    <property type="evidence" value="ECO:0007669"/>
    <property type="project" value="InterPro"/>
</dbReference>
<comment type="caution">
    <text evidence="12">The sequence shown here is derived from an EMBL/GenBank/DDBJ whole genome shotgun (WGS) entry which is preliminary data.</text>
</comment>
<dbReference type="Gene3D" id="3.40.50.300">
    <property type="entry name" value="P-loop containing nucleotide triphosphate hydrolases"/>
    <property type="match status" value="1"/>
</dbReference>
<keyword evidence="7" id="KW-0445">Lipid transport</keyword>
<keyword evidence="2" id="KW-1003">Cell membrane</keyword>
<proteinExistence type="predicted"/>
<evidence type="ECO:0000313" key="12">
    <source>
        <dbReference type="EMBL" id="REH38929.1"/>
    </source>
</evidence>
<dbReference type="InterPro" id="IPR003593">
    <property type="entry name" value="AAA+_ATPase"/>
</dbReference>
<dbReference type="GO" id="GO:0005524">
    <property type="term" value="F:ATP binding"/>
    <property type="evidence" value="ECO:0007669"/>
    <property type="project" value="UniProtKB-KW"/>
</dbReference>
<evidence type="ECO:0000256" key="2">
    <source>
        <dbReference type="ARBA" id="ARBA00022519"/>
    </source>
</evidence>
<dbReference type="InterPro" id="IPR011527">
    <property type="entry name" value="ABC1_TM_dom"/>
</dbReference>
<feature type="transmembrane region" description="Helical" evidence="9">
    <location>
        <begin position="83"/>
        <end position="105"/>
    </location>
</feature>
<dbReference type="PROSITE" id="PS50893">
    <property type="entry name" value="ABC_TRANSPORTER_2"/>
    <property type="match status" value="1"/>
</dbReference>
<evidence type="ECO:0000256" key="3">
    <source>
        <dbReference type="ARBA" id="ARBA00022692"/>
    </source>
</evidence>
<dbReference type="EMBL" id="QUNR01000002">
    <property type="protein sequence ID" value="REH38929.1"/>
    <property type="molecule type" value="Genomic_DNA"/>
</dbReference>
<feature type="transmembrane region" description="Helical" evidence="9">
    <location>
        <begin position="308"/>
        <end position="326"/>
    </location>
</feature>
<organism evidence="12 13">
    <name type="scientific">Paraperlucidibaca baekdonensis</name>
    <dbReference type="NCBI Taxonomy" id="748120"/>
    <lineage>
        <taxon>Bacteria</taxon>
        <taxon>Pseudomonadati</taxon>
        <taxon>Pseudomonadota</taxon>
        <taxon>Gammaproteobacteria</taxon>
        <taxon>Moraxellales</taxon>
        <taxon>Moraxellaceae</taxon>
        <taxon>Paraperlucidibaca</taxon>
    </lineage>
</organism>
<dbReference type="Pfam" id="PF00664">
    <property type="entry name" value="ABC_membrane"/>
    <property type="match status" value="1"/>
</dbReference>
<dbReference type="GO" id="GO:0005886">
    <property type="term" value="C:plasma membrane"/>
    <property type="evidence" value="ECO:0007669"/>
    <property type="project" value="UniProtKB-SubCell"/>
</dbReference>
<evidence type="ECO:0000256" key="6">
    <source>
        <dbReference type="ARBA" id="ARBA00022989"/>
    </source>
</evidence>
<feature type="transmembrane region" description="Helical" evidence="9">
    <location>
        <begin position="332"/>
        <end position="353"/>
    </location>
</feature>
<dbReference type="SUPFAM" id="SSF52540">
    <property type="entry name" value="P-loop containing nucleoside triphosphate hydrolases"/>
    <property type="match status" value="1"/>
</dbReference>
<evidence type="ECO:0000256" key="8">
    <source>
        <dbReference type="ARBA" id="ARBA00023136"/>
    </source>
</evidence>
<keyword evidence="3 9" id="KW-0812">Transmembrane</keyword>
<dbReference type="InterPro" id="IPR039421">
    <property type="entry name" value="Type_1_exporter"/>
</dbReference>
<dbReference type="InterPro" id="IPR027417">
    <property type="entry name" value="P-loop_NTPase"/>
</dbReference>
<feature type="transmembrane region" description="Helical" evidence="9">
    <location>
        <begin position="228"/>
        <end position="247"/>
    </location>
</feature>
<sequence>MLSAHRALAVCQKRVLVARFFYGFVHSFKCVVSATMQPVICVESAMFSWFERRLSPFPEQALTQPPQGFLAFCLYYTRGAWPYLLTSAALMTLVAIAEVWLFSFLGDIVNWLSEQSRETFIQAQFWQLAGMAAVVVGLPLLVTVHSLLNHQTLMGNYPMRIRWLVHRYLLRQSLAFYQDEFAGRIATKLMQTALAVRECVIKLLDVLNYIVVYFIGTVVLFASADWRLAMPLLAWLALYLLMLKFFVPRMGRIAQQQADARSQMTGRIVDSYTNIQTVKLFSHAQREASYAKEGMSGFLVTVYAQMRLVTWLNLSLYSLNAALLLSVGGLAIWLWLGAEITVGAVALALGLVLRLSGMSQWIMWEIGALFENIGTVKDGIGSISVPQVVEDKVDAPVLSVPHGEIVFDQMSFHYGQASGVIEDLSLRIAAGEKVGLVGRSGAGKSTLVNLLLRFYDVADGRICIDGQNIAEVQQDSLRAQIGMVTQDTSLLHRSVTENLRYGRPDATQAMTEAAARQAQAHEFIGALKDAKGRVGYDAHVGERGVKLSGGQRQRVAIARVMLKDAPILILDEATSALDSEVEAAIQENLYRLMQGKTVIAIAHRLSTIAAMDRLVVMDAGRIIEVGTHDELVASGGLYAQLWARQSGGFLDPGDD</sequence>
<keyword evidence="2" id="KW-0997">Cell inner membrane</keyword>
<dbReference type="InterPro" id="IPR003439">
    <property type="entry name" value="ABC_transporter-like_ATP-bd"/>
</dbReference>
<keyword evidence="8 9" id="KW-0472">Membrane</keyword>
<dbReference type="GO" id="GO:0015421">
    <property type="term" value="F:ABC-type oligopeptide transporter activity"/>
    <property type="evidence" value="ECO:0007669"/>
    <property type="project" value="TreeGrafter"/>
</dbReference>
<dbReference type="PANTHER" id="PTHR43394">
    <property type="entry name" value="ATP-DEPENDENT PERMEASE MDL1, MITOCHONDRIAL"/>
    <property type="match status" value="1"/>
</dbReference>
<evidence type="ECO:0000256" key="9">
    <source>
        <dbReference type="SAM" id="Phobius"/>
    </source>
</evidence>
<name>A0A3E0H646_9GAMM</name>
<feature type="transmembrane region" description="Helical" evidence="9">
    <location>
        <begin position="125"/>
        <end position="148"/>
    </location>
</feature>
<comment type="subcellular location">
    <subcellularLocation>
        <location evidence="1">Cell membrane</location>
        <topology evidence="1">Multi-pass membrane protein</topology>
    </subcellularLocation>
</comment>
<keyword evidence="13" id="KW-1185">Reference proteome</keyword>
<dbReference type="GO" id="GO:0006869">
    <property type="term" value="P:lipid transport"/>
    <property type="evidence" value="ECO:0007669"/>
    <property type="project" value="UniProtKB-KW"/>
</dbReference>
<dbReference type="Gene3D" id="1.20.1560.10">
    <property type="entry name" value="ABC transporter type 1, transmembrane domain"/>
    <property type="match status" value="1"/>
</dbReference>
<dbReference type="SMART" id="SM00382">
    <property type="entry name" value="AAA"/>
    <property type="match status" value="1"/>
</dbReference>
<evidence type="ECO:0000256" key="1">
    <source>
        <dbReference type="ARBA" id="ARBA00004651"/>
    </source>
</evidence>
<dbReference type="InterPro" id="IPR017871">
    <property type="entry name" value="ABC_transporter-like_CS"/>
</dbReference>
<evidence type="ECO:0000259" key="11">
    <source>
        <dbReference type="PROSITE" id="PS50929"/>
    </source>
</evidence>
<reference evidence="12 13" key="1">
    <citation type="submission" date="2018-08" db="EMBL/GenBank/DDBJ databases">
        <title>Genomic Encyclopedia of Type Strains, Phase IV (KMG-IV): sequencing the most valuable type-strain genomes for metagenomic binning, comparative biology and taxonomic classification.</title>
        <authorList>
            <person name="Goeker M."/>
        </authorList>
    </citation>
    <scope>NUCLEOTIDE SEQUENCE [LARGE SCALE GENOMIC DNA]</scope>
    <source>
        <strain evidence="12 13">DSM 26022</strain>
    </source>
</reference>
<evidence type="ECO:0000256" key="4">
    <source>
        <dbReference type="ARBA" id="ARBA00022741"/>
    </source>
</evidence>
<keyword evidence="4" id="KW-0547">Nucleotide-binding</keyword>
<dbReference type="PANTHER" id="PTHR43394:SF1">
    <property type="entry name" value="ATP-BINDING CASSETTE SUB-FAMILY B MEMBER 10, MITOCHONDRIAL"/>
    <property type="match status" value="1"/>
</dbReference>
<dbReference type="PROSITE" id="PS00211">
    <property type="entry name" value="ABC_TRANSPORTER_1"/>
    <property type="match status" value="1"/>
</dbReference>
<evidence type="ECO:0000313" key="13">
    <source>
        <dbReference type="Proteomes" id="UP000256774"/>
    </source>
</evidence>
<evidence type="ECO:0000259" key="10">
    <source>
        <dbReference type="PROSITE" id="PS50893"/>
    </source>
</evidence>
<accession>A0A3E0H646</accession>
<feature type="domain" description="ABC transporter" evidence="10">
    <location>
        <begin position="405"/>
        <end position="644"/>
    </location>
</feature>
<dbReference type="AlphaFoldDB" id="A0A3E0H646"/>
<dbReference type="Pfam" id="PF00005">
    <property type="entry name" value="ABC_tran"/>
    <property type="match status" value="1"/>
</dbReference>
<dbReference type="InterPro" id="IPR036640">
    <property type="entry name" value="ABC1_TM_sf"/>
</dbReference>
<dbReference type="PROSITE" id="PS50929">
    <property type="entry name" value="ABC_TM1F"/>
    <property type="match status" value="1"/>
</dbReference>
<keyword evidence="5 12" id="KW-0067">ATP-binding</keyword>
<evidence type="ECO:0000256" key="7">
    <source>
        <dbReference type="ARBA" id="ARBA00023055"/>
    </source>
</evidence>
<dbReference type="SUPFAM" id="SSF90123">
    <property type="entry name" value="ABC transporter transmembrane region"/>
    <property type="match status" value="1"/>
</dbReference>
<dbReference type="FunFam" id="3.40.50.300:FF:000218">
    <property type="entry name" value="Multidrug ABC transporter ATP-binding protein"/>
    <property type="match status" value="1"/>
</dbReference>
<evidence type="ECO:0000256" key="5">
    <source>
        <dbReference type="ARBA" id="ARBA00022840"/>
    </source>
</evidence>
<feature type="domain" description="ABC transmembrane type-1" evidence="11">
    <location>
        <begin position="85"/>
        <end position="371"/>
    </location>
</feature>
<dbReference type="FunFam" id="1.20.1560.10:FF:000070">
    <property type="entry name" value="Multidrug ABC transporter ATP-binding protein"/>
    <property type="match status" value="1"/>
</dbReference>
<protein>
    <submittedName>
        <fullName evidence="12">ATP-binding cassette subfamily B multidrug efflux pump</fullName>
    </submittedName>
</protein>
<gene>
    <name evidence="12" type="ORF">DFR26_1097</name>
</gene>
<keyword evidence="7" id="KW-0813">Transport</keyword>
<keyword evidence="6 9" id="KW-1133">Transmembrane helix</keyword>